<name>A0ABD3XJD1_SINWO</name>
<feature type="region of interest" description="Disordered" evidence="1">
    <location>
        <begin position="438"/>
        <end position="560"/>
    </location>
</feature>
<keyword evidence="3" id="KW-1185">Reference proteome</keyword>
<protein>
    <submittedName>
        <fullName evidence="2">Uncharacterized protein</fullName>
    </submittedName>
</protein>
<feature type="region of interest" description="Disordered" evidence="1">
    <location>
        <begin position="927"/>
        <end position="959"/>
    </location>
</feature>
<reference evidence="2 3" key="1">
    <citation type="submission" date="2024-11" db="EMBL/GenBank/DDBJ databases">
        <title>Chromosome-level genome assembly of the freshwater bivalve Anodonta woodiana.</title>
        <authorList>
            <person name="Chen X."/>
        </authorList>
    </citation>
    <scope>NUCLEOTIDE SEQUENCE [LARGE SCALE GENOMIC DNA]</scope>
    <source>
        <strain evidence="2">MN2024</strain>
        <tissue evidence="2">Gills</tissue>
    </source>
</reference>
<feature type="compositionally biased region" description="Basic and acidic residues" evidence="1">
    <location>
        <begin position="395"/>
        <end position="416"/>
    </location>
</feature>
<feature type="compositionally biased region" description="Acidic residues" evidence="1">
    <location>
        <begin position="438"/>
        <end position="447"/>
    </location>
</feature>
<proteinExistence type="predicted"/>
<feature type="compositionally biased region" description="Polar residues" evidence="1">
    <location>
        <begin position="448"/>
        <end position="458"/>
    </location>
</feature>
<feature type="compositionally biased region" description="Acidic residues" evidence="1">
    <location>
        <begin position="378"/>
        <end position="394"/>
    </location>
</feature>
<evidence type="ECO:0000256" key="1">
    <source>
        <dbReference type="SAM" id="MobiDB-lite"/>
    </source>
</evidence>
<feature type="compositionally biased region" description="Polar residues" evidence="1">
    <location>
        <begin position="312"/>
        <end position="321"/>
    </location>
</feature>
<feature type="compositionally biased region" description="Acidic residues" evidence="1">
    <location>
        <begin position="849"/>
        <end position="859"/>
    </location>
</feature>
<feature type="compositionally biased region" description="Basic and acidic residues" evidence="1">
    <location>
        <begin position="462"/>
        <end position="474"/>
    </location>
</feature>
<feature type="compositionally biased region" description="Acidic residues" evidence="1">
    <location>
        <begin position="522"/>
        <end position="540"/>
    </location>
</feature>
<feature type="region of interest" description="Disordered" evidence="1">
    <location>
        <begin position="378"/>
        <end position="416"/>
    </location>
</feature>
<feature type="region of interest" description="Disordered" evidence="1">
    <location>
        <begin position="1"/>
        <end position="23"/>
    </location>
</feature>
<gene>
    <name evidence="2" type="ORF">ACJMK2_025761</name>
</gene>
<evidence type="ECO:0000313" key="3">
    <source>
        <dbReference type="Proteomes" id="UP001634394"/>
    </source>
</evidence>
<dbReference type="EMBL" id="JBJQND010000002">
    <property type="protein sequence ID" value="KAL3885716.1"/>
    <property type="molecule type" value="Genomic_DNA"/>
</dbReference>
<feature type="compositionally biased region" description="Basic residues" evidence="1">
    <location>
        <begin position="503"/>
        <end position="512"/>
    </location>
</feature>
<accession>A0ABD3XJD1</accession>
<dbReference type="AlphaFoldDB" id="A0ABD3XJD1"/>
<feature type="region of interest" description="Disordered" evidence="1">
    <location>
        <begin position="298"/>
        <end position="340"/>
    </location>
</feature>
<feature type="compositionally biased region" description="Basic and acidic residues" evidence="1">
    <location>
        <begin position="481"/>
        <end position="496"/>
    </location>
</feature>
<feature type="region of interest" description="Disordered" evidence="1">
    <location>
        <begin position="816"/>
        <end position="859"/>
    </location>
</feature>
<dbReference type="Proteomes" id="UP001634394">
    <property type="component" value="Unassembled WGS sequence"/>
</dbReference>
<organism evidence="2 3">
    <name type="scientific">Sinanodonta woodiana</name>
    <name type="common">Chinese pond mussel</name>
    <name type="synonym">Anodonta woodiana</name>
    <dbReference type="NCBI Taxonomy" id="1069815"/>
    <lineage>
        <taxon>Eukaryota</taxon>
        <taxon>Metazoa</taxon>
        <taxon>Spiralia</taxon>
        <taxon>Lophotrochozoa</taxon>
        <taxon>Mollusca</taxon>
        <taxon>Bivalvia</taxon>
        <taxon>Autobranchia</taxon>
        <taxon>Heteroconchia</taxon>
        <taxon>Palaeoheterodonta</taxon>
        <taxon>Unionida</taxon>
        <taxon>Unionoidea</taxon>
        <taxon>Unionidae</taxon>
        <taxon>Unioninae</taxon>
        <taxon>Sinanodonta</taxon>
    </lineage>
</organism>
<comment type="caution">
    <text evidence="2">The sequence shown here is derived from an EMBL/GenBank/DDBJ whole genome shotgun (WGS) entry which is preliminary data.</text>
</comment>
<feature type="compositionally biased region" description="Basic and acidic residues" evidence="1">
    <location>
        <begin position="298"/>
        <end position="307"/>
    </location>
</feature>
<feature type="region of interest" description="Disordered" evidence="1">
    <location>
        <begin position="1070"/>
        <end position="1091"/>
    </location>
</feature>
<evidence type="ECO:0000313" key="2">
    <source>
        <dbReference type="EMBL" id="KAL3885716.1"/>
    </source>
</evidence>
<feature type="compositionally biased region" description="Basic and acidic residues" evidence="1">
    <location>
        <begin position="941"/>
        <end position="958"/>
    </location>
</feature>
<sequence>MNNHFSPYNDFQNPANMMQGSNNFPHERYPDDNNVPNYEMATPFASTMSSASFPPFPKLPDMDLIMSRPLGLGSQLNMERTMSQMRQDWSWHMNQGYESSYPNAKPENSYGYDTQLQYQNTGFLHSTMPSNFGTNWSQDIKIDNDTNNIQRSEGLMNSQFGEGSEFCGSASYLEVQSHIGYPTQREAQVSHTNMIDFPSMKQEWKPDFSGNTGGDFSENARGLEPEFPASDTLKRKLSIFDGSFKMSDPSSKRAKMDFVESVAGIEFSLSSRPAEGVQNSADNYTQIQQTDKVHIKVDGRTKAKSEFEASTVKKSNMSNKGDNGDEPQNKTENGSNGEGYIKVKGHFKPRCHRKMNNHLECDDQEKNHFKDEGHMEYEGDIEDDDEGDIDDDAEGKDHVNEGRVRQKEDMVDEVGHGSDVYSHYFRKGHLHPQVDNTNELEEEDESVGDTSPRAQATSEALPAKENKPSEMHVEGDEEGDDKWIKLEADSGEEGKAPEMSCCKNKKSRKQQVPKRIMKESSSEESQEETKEDADQSEEPDVSITLSKPEKSRKQSTPRRIMTKLNDSSTCEINFEKFSPSLESKFSPAMLNMSLSSHPFLGNNLVIPTGNFLTPQSNRFQLLPHIDFPARIAMGHNLEMMRKLMDLKFTRYRKISVLEKKRIAAYARIHGVSVAAQLFGVSKSAVSMWTRMEFKEEDDDALKKKKHCMTGNVKFEALVKRVKHEKERKFKGLSAEDKHEVVKYAKLIGVREMSRCLGIALGTVSGWMRQFPYKVKSGQITDTVTAASENDTKQNEKNYLPLDLSCPLSIENNTDLETTLSESKMQTRKREQKYYGEDDESTTESKNSFEDEDGEGNLLEDSERAGSSFLLSRFAALNNSDDEARLVKSGNSNSHEDKKASLVSMADMLNELKSDAVNVFEKKIKTESQSELEDCQISDNTGKYKDNNMEGRASPHETPDHEDEVASEVDRLIAESMHKPDVDKCYEDIKEEIQGGILENDDLFERIFKRVVESRIDKYKSLKASEKLEVVRYAKCVGVRRIAKLMDLATGTLSGWISKYQHHLDFMPNQETPEDGDFANETNTSMDDSQNDLETKDISETSFSNSAAKPAYPLNIDDEEKSEVTALKFLLRDKFIILQQKIEKAKSLKFKNITHEDKIEIVKCAKLVGIRPTARVFNFPLGTLSGWISKYSKFLNFGENPEGSMGTLAVDLSMGAQGHFGAEALTLATNPSTQETLAAMQRAHMISEQVYLNVYKEMPNLFNLAFHQQNSNQDKE</sequence>